<evidence type="ECO:0000256" key="1">
    <source>
        <dbReference type="ARBA" id="ARBA00001913"/>
    </source>
</evidence>
<dbReference type="InterPro" id="IPR013776">
    <property type="entry name" value="A-amylase_thermo"/>
</dbReference>
<feature type="domain" description="Glycosyl hydrolase family 13 catalytic" evidence="8">
    <location>
        <begin position="4"/>
        <end position="391"/>
    </location>
</feature>
<dbReference type="RefSeq" id="WP_209773360.1">
    <property type="nucleotide sequence ID" value="NZ_JAGGLO010000004.1"/>
</dbReference>
<dbReference type="Gene3D" id="2.40.30.140">
    <property type="match status" value="1"/>
</dbReference>
<evidence type="ECO:0000256" key="3">
    <source>
        <dbReference type="ARBA" id="ARBA00022723"/>
    </source>
</evidence>
<keyword evidence="5" id="KW-0119">Carbohydrate metabolism</keyword>
<dbReference type="GO" id="GO:0004556">
    <property type="term" value="F:alpha-amylase activity"/>
    <property type="evidence" value="ECO:0007669"/>
    <property type="project" value="UniProtKB-EC"/>
</dbReference>
<dbReference type="SUPFAM" id="SSF51445">
    <property type="entry name" value="(Trans)glycosidases"/>
    <property type="match status" value="1"/>
</dbReference>
<keyword evidence="3" id="KW-0479">Metal-binding</keyword>
<dbReference type="InterPro" id="IPR006046">
    <property type="entry name" value="Alpha_amylase"/>
</dbReference>
<name>A0ABS7YW78_9FIRM</name>
<dbReference type="EMBL" id="JAIWIY010000001">
    <property type="protein sequence ID" value="MCA2095992.1"/>
    <property type="molecule type" value="Genomic_DNA"/>
</dbReference>
<dbReference type="InterPro" id="IPR013780">
    <property type="entry name" value="Glyco_hydro_b"/>
</dbReference>
<evidence type="ECO:0000313" key="9">
    <source>
        <dbReference type="EMBL" id="MCA2095992.1"/>
    </source>
</evidence>
<dbReference type="Proteomes" id="UP001198374">
    <property type="component" value="Unassembled WGS sequence"/>
</dbReference>
<dbReference type="Gene3D" id="2.60.40.1180">
    <property type="entry name" value="Golgi alpha-mannosidase II"/>
    <property type="match status" value="1"/>
</dbReference>
<dbReference type="NCBIfam" id="NF006968">
    <property type="entry name" value="PRK09441.1-1"/>
    <property type="match status" value="1"/>
</dbReference>
<comment type="cofactor">
    <cofactor evidence="1">
        <name>Ca(2+)</name>
        <dbReference type="ChEBI" id="CHEBI:29108"/>
    </cofactor>
</comment>
<dbReference type="PRINTS" id="PR00110">
    <property type="entry name" value="ALPHAAMYLASE"/>
</dbReference>
<dbReference type="EC" id="3.2.1.1" evidence="9"/>
<accession>A0ABS7YW78</accession>
<dbReference type="PANTHER" id="PTHR43447">
    <property type="entry name" value="ALPHA-AMYLASE"/>
    <property type="match status" value="1"/>
</dbReference>
<organism evidence="9 10">
    <name type="scientific">Anaerococcus degeneri</name>
    <dbReference type="NCBI Taxonomy" id="361500"/>
    <lineage>
        <taxon>Bacteria</taxon>
        <taxon>Bacillati</taxon>
        <taxon>Bacillota</taxon>
        <taxon>Tissierellia</taxon>
        <taxon>Tissierellales</taxon>
        <taxon>Peptoniphilaceae</taxon>
        <taxon>Anaerococcus</taxon>
    </lineage>
</organism>
<dbReference type="NCBIfam" id="NF006969">
    <property type="entry name" value="PRK09441.1-2"/>
    <property type="match status" value="1"/>
</dbReference>
<dbReference type="SUPFAM" id="SSF51011">
    <property type="entry name" value="Glycosyl hydrolase domain"/>
    <property type="match status" value="1"/>
</dbReference>
<keyword evidence="6 9" id="KW-0326">Glycosidase</keyword>
<sequence>MANEVMMQSFEWDTDGSGDFYKKLSRDAKDLKKAGIDALWLPPACKGGGDNDVGYGIYDLWDLGEFDQKGTIRTKYGTKEELIKAIADLHEAGIKSYADIVLNHKGNADFKESFKAVMVDQNNREQDVSGEIEIEGWTGFDFKGRNGKYSDMIWHYYHFTGIDYDAKSETSAIYRILGVGKYWDEDVSNEKGNFDYLMNCDIDHNHPEVRQEVFKWVDWFIKETKVDGFRYDALKHISGDFIYELSKHIYDNMGENKFYLFGEFWQYNTGAIENYLQNSDYKIDLFDVPLHFHMAEASKSMGEYDMRKIFDGTVVKEFPAQAVTFVDNHDSQPGQALDSWVEDWFKEIAYALILFRKDGYPCIFAGDYYGLIGPVKKDPLKDMLDRMMAVRKAYNYGEEDDYFDHPSVIGWVRRGDEDHKPLAVLISIKDMAEKQMFVGESEAGATYVDLSGKNEDIIIDENGNGVFTVGPGQVTYWANKESLGQK</sequence>
<evidence type="ECO:0000256" key="4">
    <source>
        <dbReference type="ARBA" id="ARBA00022801"/>
    </source>
</evidence>
<evidence type="ECO:0000256" key="2">
    <source>
        <dbReference type="ARBA" id="ARBA00008061"/>
    </source>
</evidence>
<comment type="similarity">
    <text evidence="2 7">Belongs to the glycosyl hydrolase 13 family.</text>
</comment>
<dbReference type="InterPro" id="IPR006047">
    <property type="entry name" value="GH13_cat_dom"/>
</dbReference>
<dbReference type="CDD" id="cd11318">
    <property type="entry name" value="AmyAc_bac_fung_AmyA"/>
    <property type="match status" value="1"/>
</dbReference>
<gene>
    <name evidence="9" type="ORF">LDJ82_03590</name>
</gene>
<evidence type="ECO:0000259" key="8">
    <source>
        <dbReference type="SMART" id="SM00642"/>
    </source>
</evidence>
<dbReference type="SMART" id="SM00642">
    <property type="entry name" value="Aamy"/>
    <property type="match status" value="1"/>
</dbReference>
<reference evidence="10" key="1">
    <citation type="submission" date="2023-07" db="EMBL/GenBank/DDBJ databases">
        <title>FDA dAtabase for Regulatory Grade micrObial Sequences (FDA-ARGOS): Supporting development and validation of Infectious Disease Dx tests.</title>
        <authorList>
            <person name="Sproer C."/>
            <person name="Gronow S."/>
            <person name="Severitt S."/>
            <person name="Schroder I."/>
            <person name="Tallon L."/>
            <person name="Sadzewicz L."/>
            <person name="Zhao X."/>
            <person name="Boylan J."/>
            <person name="Ott S."/>
            <person name="Bowen H."/>
            <person name="Vavikolanu K."/>
            <person name="Hazen T."/>
            <person name="Aluvathingal J."/>
            <person name="Nadendla S."/>
            <person name="Lowell S."/>
            <person name="Myers T."/>
            <person name="Yan Y."/>
        </authorList>
    </citation>
    <scope>NUCLEOTIDE SEQUENCE [LARGE SCALE GENOMIC DNA]</scope>
    <source>
        <strain evidence="10">FDAARGOS_1538</strain>
    </source>
</reference>
<dbReference type="Gene3D" id="3.20.20.80">
    <property type="entry name" value="Glycosidases"/>
    <property type="match status" value="1"/>
</dbReference>
<evidence type="ECO:0000313" key="10">
    <source>
        <dbReference type="Proteomes" id="UP001198374"/>
    </source>
</evidence>
<dbReference type="PIRSF" id="PIRSF001021">
    <property type="entry name" value="Alph-amls_thrmst"/>
    <property type="match status" value="1"/>
</dbReference>
<evidence type="ECO:0000256" key="6">
    <source>
        <dbReference type="ARBA" id="ARBA00023295"/>
    </source>
</evidence>
<protein>
    <submittedName>
        <fullName evidence="9">Alpha-amylase</fullName>
        <ecNumber evidence="9">3.2.1.1</ecNumber>
    </submittedName>
</protein>
<dbReference type="Pfam" id="PF00128">
    <property type="entry name" value="Alpha-amylase"/>
    <property type="match status" value="1"/>
</dbReference>
<proteinExistence type="inferred from homology"/>
<evidence type="ECO:0000256" key="7">
    <source>
        <dbReference type="RuleBase" id="RU003615"/>
    </source>
</evidence>
<keyword evidence="4 9" id="KW-0378">Hydrolase</keyword>
<keyword evidence="10" id="KW-1185">Reference proteome</keyword>
<evidence type="ECO:0000256" key="5">
    <source>
        <dbReference type="ARBA" id="ARBA00023277"/>
    </source>
</evidence>
<comment type="caution">
    <text evidence="9">The sequence shown here is derived from an EMBL/GenBank/DDBJ whole genome shotgun (WGS) entry which is preliminary data.</text>
</comment>
<dbReference type="InterPro" id="IPR017853">
    <property type="entry name" value="GH"/>
</dbReference>